<feature type="domain" description="Type II secretion system protein GspF" evidence="11">
    <location>
        <begin position="272"/>
        <end position="393"/>
    </location>
</feature>
<gene>
    <name evidence="12" type="ORF">E3U55_15145</name>
</gene>
<keyword evidence="13" id="KW-1185">Reference proteome</keyword>
<feature type="domain" description="Type II secretion system protein GspF" evidence="11">
    <location>
        <begin position="68"/>
        <end position="191"/>
    </location>
</feature>
<dbReference type="OrthoDB" id="9805682at2"/>
<evidence type="ECO:0000256" key="3">
    <source>
        <dbReference type="ARBA" id="ARBA00022448"/>
    </source>
</evidence>
<dbReference type="GO" id="GO:0009306">
    <property type="term" value="P:protein secretion"/>
    <property type="evidence" value="ECO:0007669"/>
    <property type="project" value="InterPro"/>
</dbReference>
<keyword evidence="7 10" id="KW-1133">Transmembrane helix</keyword>
<evidence type="ECO:0000256" key="6">
    <source>
        <dbReference type="ARBA" id="ARBA00022692"/>
    </source>
</evidence>
<dbReference type="InterPro" id="IPR001992">
    <property type="entry name" value="T2SS_GspF/T4SS_PilC_CS"/>
</dbReference>
<dbReference type="EMBL" id="SOPW01000021">
    <property type="protein sequence ID" value="TFB13897.1"/>
    <property type="molecule type" value="Genomic_DNA"/>
</dbReference>
<evidence type="ECO:0000256" key="4">
    <source>
        <dbReference type="ARBA" id="ARBA00022475"/>
    </source>
</evidence>
<evidence type="ECO:0000256" key="2">
    <source>
        <dbReference type="ARBA" id="ARBA00005745"/>
    </source>
</evidence>
<dbReference type="PANTHER" id="PTHR30012">
    <property type="entry name" value="GENERAL SECRETION PATHWAY PROTEIN"/>
    <property type="match status" value="1"/>
</dbReference>
<evidence type="ECO:0000313" key="13">
    <source>
        <dbReference type="Proteomes" id="UP000297975"/>
    </source>
</evidence>
<feature type="transmembrane region" description="Helical" evidence="10">
    <location>
        <begin position="374"/>
        <end position="395"/>
    </location>
</feature>
<evidence type="ECO:0000259" key="11">
    <source>
        <dbReference type="Pfam" id="PF00482"/>
    </source>
</evidence>
<keyword evidence="8 10" id="KW-0472">Membrane</keyword>
<name>A0A4Y8IFJ2_9BACI</name>
<dbReference type="AlphaFoldDB" id="A0A4Y8IFJ2"/>
<sequence>MASFKYVASDFYGHEIKGRLEAFNAEQAKKLLKDEGYKVENIEEVKDSIWTKDLYLGKPFKNRDMVVFLQQFSALLKAGLTVVDTINILREQTKNKALNKALYYIEIDLRQGTSLANSMRKHPKIFSTILVNVIHSAEMSGSLEDTLEELSAYYNKQHKTMTKVKSSLAYPVVVMFVAFFVVLFLLMYVVPQFVTMFDQFGADLPGITKFVLAVSNWLVANWLLFLLIVLGLAVGFIAALQNEKSRYHLDQLALKVPVFGQLVMKSNMANMSRTLSSLMKNAVPIIQAIDLTKDTLKNLVIKQTLEQSKSSLKQGNSFVRPMKDHWAFPFMVTQMIAVGEKTGSLEEMLNQVATFYEDDVDTAAEQLKSLLEPLLIISLSVIVGTIVLAIVVPMFDLYSQI</sequence>
<evidence type="ECO:0000256" key="1">
    <source>
        <dbReference type="ARBA" id="ARBA00004429"/>
    </source>
</evidence>
<evidence type="ECO:0000256" key="9">
    <source>
        <dbReference type="RuleBase" id="RU003923"/>
    </source>
</evidence>
<evidence type="ECO:0000256" key="5">
    <source>
        <dbReference type="ARBA" id="ARBA00022519"/>
    </source>
</evidence>
<feature type="transmembrane region" description="Helical" evidence="10">
    <location>
        <begin position="168"/>
        <end position="190"/>
    </location>
</feature>
<comment type="caution">
    <text evidence="12">The sequence shown here is derived from an EMBL/GenBank/DDBJ whole genome shotgun (WGS) entry which is preliminary data.</text>
</comment>
<dbReference type="PANTHER" id="PTHR30012:SF0">
    <property type="entry name" value="TYPE II SECRETION SYSTEM PROTEIN F-RELATED"/>
    <property type="match status" value="1"/>
</dbReference>
<evidence type="ECO:0000256" key="7">
    <source>
        <dbReference type="ARBA" id="ARBA00022989"/>
    </source>
</evidence>
<dbReference type="GO" id="GO:0005886">
    <property type="term" value="C:plasma membrane"/>
    <property type="evidence" value="ECO:0007669"/>
    <property type="project" value="UniProtKB-SubCell"/>
</dbReference>
<comment type="similarity">
    <text evidence="2 9">Belongs to the GSP F family.</text>
</comment>
<feature type="transmembrane region" description="Helical" evidence="10">
    <location>
        <begin position="210"/>
        <end position="240"/>
    </location>
</feature>
<dbReference type="FunFam" id="1.20.81.30:FF:000001">
    <property type="entry name" value="Type II secretion system protein F"/>
    <property type="match status" value="2"/>
</dbReference>
<dbReference type="InterPro" id="IPR003004">
    <property type="entry name" value="GspF/PilC"/>
</dbReference>
<accession>A0A4Y8IFJ2</accession>
<dbReference type="RefSeq" id="WP_134341325.1">
    <property type="nucleotide sequence ID" value="NZ_SOPW01000021.1"/>
</dbReference>
<evidence type="ECO:0000256" key="8">
    <source>
        <dbReference type="ARBA" id="ARBA00023136"/>
    </source>
</evidence>
<keyword evidence="3 9" id="KW-0813">Transport</keyword>
<keyword evidence="5" id="KW-0997">Cell inner membrane</keyword>
<organism evidence="12 13">
    <name type="scientific">Filobacillus milosensis</name>
    <dbReference type="NCBI Taxonomy" id="94137"/>
    <lineage>
        <taxon>Bacteria</taxon>
        <taxon>Bacillati</taxon>
        <taxon>Bacillota</taxon>
        <taxon>Bacilli</taxon>
        <taxon>Bacillales</taxon>
        <taxon>Bacillaceae</taxon>
        <taxon>Filobacillus</taxon>
    </lineage>
</organism>
<proteinExistence type="inferred from homology"/>
<reference evidence="12 13" key="1">
    <citation type="submission" date="2019-03" db="EMBL/GenBank/DDBJ databases">
        <authorList>
            <person name="He R.-H."/>
        </authorList>
    </citation>
    <scope>NUCLEOTIDE SEQUENCE [LARGE SCALE GENOMIC DNA]</scope>
    <source>
        <strain evidence="13">SH 714</strain>
    </source>
</reference>
<dbReference type="PRINTS" id="PR00812">
    <property type="entry name" value="BCTERIALGSPF"/>
</dbReference>
<dbReference type="InterPro" id="IPR042094">
    <property type="entry name" value="T2SS_GspF_sf"/>
</dbReference>
<dbReference type="Gene3D" id="1.20.81.30">
    <property type="entry name" value="Type II secretion system (T2SS), domain F"/>
    <property type="match status" value="2"/>
</dbReference>
<dbReference type="Pfam" id="PF00482">
    <property type="entry name" value="T2SSF"/>
    <property type="match status" value="2"/>
</dbReference>
<keyword evidence="4" id="KW-1003">Cell membrane</keyword>
<dbReference type="Proteomes" id="UP000297975">
    <property type="component" value="Unassembled WGS sequence"/>
</dbReference>
<dbReference type="InterPro" id="IPR018076">
    <property type="entry name" value="T2SS_GspF_dom"/>
</dbReference>
<dbReference type="PROSITE" id="PS00874">
    <property type="entry name" value="T2SP_F"/>
    <property type="match status" value="1"/>
</dbReference>
<protein>
    <submittedName>
        <fullName evidence="12">Type II secretion system F family protein</fullName>
    </submittedName>
</protein>
<evidence type="ECO:0000313" key="12">
    <source>
        <dbReference type="EMBL" id="TFB13897.1"/>
    </source>
</evidence>
<comment type="subcellular location">
    <subcellularLocation>
        <location evidence="1">Cell inner membrane</location>
        <topology evidence="1">Multi-pass membrane protein</topology>
    </subcellularLocation>
    <subcellularLocation>
        <location evidence="9">Cell membrane</location>
        <topology evidence="9">Multi-pass membrane protein</topology>
    </subcellularLocation>
</comment>
<evidence type="ECO:0000256" key="10">
    <source>
        <dbReference type="SAM" id="Phobius"/>
    </source>
</evidence>
<keyword evidence="6 9" id="KW-0812">Transmembrane</keyword>